<evidence type="ECO:0000313" key="1">
    <source>
        <dbReference type="EMBL" id="TEB05273.1"/>
    </source>
</evidence>
<accession>A0A4Y7R9B1</accession>
<dbReference type="RefSeq" id="WP_190240377.1">
    <property type="nucleotide sequence ID" value="NZ_QFGA01000002.1"/>
</dbReference>
<keyword evidence="2" id="KW-1185">Reference proteome</keyword>
<dbReference type="Proteomes" id="UP000298324">
    <property type="component" value="Unassembled WGS sequence"/>
</dbReference>
<reference evidence="1 2" key="1">
    <citation type="journal article" date="2018" name="Environ. Microbiol.">
        <title>Novel energy conservation strategies and behaviour of Pelotomaculum schinkii driving syntrophic propionate catabolism.</title>
        <authorList>
            <person name="Hidalgo-Ahumada C.A.P."/>
            <person name="Nobu M.K."/>
            <person name="Narihiro T."/>
            <person name="Tamaki H."/>
            <person name="Liu W.T."/>
            <person name="Kamagata Y."/>
            <person name="Stams A.J.M."/>
            <person name="Imachi H."/>
            <person name="Sousa D.Z."/>
        </authorList>
    </citation>
    <scope>NUCLEOTIDE SEQUENCE [LARGE SCALE GENOMIC DNA]</scope>
    <source>
        <strain evidence="1 2">HH</strain>
    </source>
</reference>
<organism evidence="1 2">
    <name type="scientific">Pelotomaculum schinkii</name>
    <dbReference type="NCBI Taxonomy" id="78350"/>
    <lineage>
        <taxon>Bacteria</taxon>
        <taxon>Bacillati</taxon>
        <taxon>Bacillota</taxon>
        <taxon>Clostridia</taxon>
        <taxon>Eubacteriales</taxon>
        <taxon>Desulfotomaculaceae</taxon>
        <taxon>Pelotomaculum</taxon>
    </lineage>
</organism>
<gene>
    <name evidence="1" type="ORF">Psch_02314</name>
</gene>
<protein>
    <submittedName>
        <fullName evidence="1">Uncharacterized protein</fullName>
    </submittedName>
</protein>
<comment type="caution">
    <text evidence="1">The sequence shown here is derived from an EMBL/GenBank/DDBJ whole genome shotgun (WGS) entry which is preliminary data.</text>
</comment>
<dbReference type="Gene3D" id="2.60.120.260">
    <property type="entry name" value="Galactose-binding domain-like"/>
    <property type="match status" value="1"/>
</dbReference>
<evidence type="ECO:0000313" key="2">
    <source>
        <dbReference type="Proteomes" id="UP000298324"/>
    </source>
</evidence>
<dbReference type="EMBL" id="QFGA01000002">
    <property type="protein sequence ID" value="TEB05273.1"/>
    <property type="molecule type" value="Genomic_DNA"/>
</dbReference>
<name>A0A4Y7R9B1_9FIRM</name>
<dbReference type="AlphaFoldDB" id="A0A4Y7R9B1"/>
<proteinExistence type="predicted"/>
<sequence>MSRQILQNRGFENELASYVTQGKVTINTDIAYSGMKSAQLLSTPLSTAEIAQVVFLILPGAQVRLSFFAKRFVGENATNISNIRAEVNFVNAFGVVIPPGIVMAIRGCDISENAWNYYEGYAEAPFGTLAALAVIRLEPPTSGTSSLLVDDLALVVEVGAPVPPPPPPSASPIYHEIPGIFTDASVNNSDAVGPAFSIQQ</sequence>